<evidence type="ECO:0000256" key="3">
    <source>
        <dbReference type="ARBA" id="ARBA00010387"/>
    </source>
</evidence>
<evidence type="ECO:0000256" key="7">
    <source>
        <dbReference type="ARBA" id="ARBA00029799"/>
    </source>
</evidence>
<dbReference type="Gene3D" id="3.20.20.70">
    <property type="entry name" value="Aldolase class I"/>
    <property type="match status" value="1"/>
</dbReference>
<dbReference type="InterPro" id="IPR000741">
    <property type="entry name" value="FBA_I"/>
</dbReference>
<dbReference type="Pfam" id="PF00274">
    <property type="entry name" value="Glycolytic"/>
    <property type="match status" value="1"/>
</dbReference>
<evidence type="ECO:0000313" key="10">
    <source>
        <dbReference type="Proteomes" id="UP000483432"/>
    </source>
</evidence>
<evidence type="ECO:0000256" key="6">
    <source>
        <dbReference type="ARBA" id="ARBA00023239"/>
    </source>
</evidence>
<dbReference type="AlphaFoldDB" id="A0A7C9P8R4"/>
<dbReference type="GO" id="GO:0004332">
    <property type="term" value="F:fructose-bisphosphate aldolase activity"/>
    <property type="evidence" value="ECO:0007669"/>
    <property type="project" value="UniProtKB-EC"/>
</dbReference>
<dbReference type="EC" id="4.1.2.13" evidence="4"/>
<dbReference type="UniPathway" id="UPA00109">
    <property type="reaction ID" value="UER00183"/>
</dbReference>
<keyword evidence="6" id="KW-0456">Lyase</keyword>
<proteinExistence type="inferred from homology"/>
<evidence type="ECO:0000256" key="1">
    <source>
        <dbReference type="ARBA" id="ARBA00000441"/>
    </source>
</evidence>
<dbReference type="GO" id="GO:0006096">
    <property type="term" value="P:glycolytic process"/>
    <property type="evidence" value="ECO:0007669"/>
    <property type="project" value="UniProtKB-UniPathway"/>
</dbReference>
<organism evidence="9 10">
    <name type="scientific">Sulfuriferula multivorans</name>
    <dbReference type="NCBI Taxonomy" id="1559896"/>
    <lineage>
        <taxon>Bacteria</taxon>
        <taxon>Pseudomonadati</taxon>
        <taxon>Pseudomonadota</taxon>
        <taxon>Betaproteobacteria</taxon>
        <taxon>Nitrosomonadales</taxon>
        <taxon>Sulfuricellaceae</taxon>
        <taxon>Sulfuriferula</taxon>
    </lineage>
</organism>
<sequence>MTIADELQATIEQMVQPGKGILAADESLPTIAKRFAAIAVESTEEDRRAYRALLFTAPGIEDYISGVIAFEETLGQTTADGTPLPEVLARRGIVPGIKVDKGKGPLALSPGDLITYGLDGLAERLQHYKSQGARFAKWREVYSISERNPTALGITANAEMLARYAAACQEQGIVPIVEPEVLIDGNHSLARCAEVTEAVQQEIFHALHRHHVVLEHMILKPNMVLPGKEHPVRASAAEIAAATLRVFRRTIPAAVPSINFLSGGLSPEEATANLNAMNAASPEAPWALSFSYGRALQQPVLRAWQGKADNVAAAQQALLKRARLNGAARRGEYQATDESSN</sequence>
<evidence type="ECO:0000313" key="9">
    <source>
        <dbReference type="EMBL" id="NDP48850.1"/>
    </source>
</evidence>
<dbReference type="NCBIfam" id="NF033379">
    <property type="entry name" value="FrucBisAld_I"/>
    <property type="match status" value="1"/>
</dbReference>
<evidence type="ECO:0000256" key="8">
    <source>
        <dbReference type="ARBA" id="ARBA00072515"/>
    </source>
</evidence>
<dbReference type="PANTHER" id="PTHR11627">
    <property type="entry name" value="FRUCTOSE-BISPHOSPHATE ALDOLASE"/>
    <property type="match status" value="1"/>
</dbReference>
<gene>
    <name evidence="9" type="ORF">GZ085_10795</name>
</gene>
<dbReference type="SUPFAM" id="SSF51569">
    <property type="entry name" value="Aldolase"/>
    <property type="match status" value="1"/>
</dbReference>
<dbReference type="Proteomes" id="UP000483432">
    <property type="component" value="Unassembled WGS sequence"/>
</dbReference>
<evidence type="ECO:0000256" key="5">
    <source>
        <dbReference type="ARBA" id="ARBA00023152"/>
    </source>
</evidence>
<dbReference type="EMBL" id="JAAFGW010000169">
    <property type="protein sequence ID" value="NDP48850.1"/>
    <property type="molecule type" value="Genomic_DNA"/>
</dbReference>
<comment type="caution">
    <text evidence="9">The sequence shown here is derived from an EMBL/GenBank/DDBJ whole genome shotgun (WGS) entry which is preliminary data.</text>
</comment>
<comment type="catalytic activity">
    <reaction evidence="1">
        <text>beta-D-fructose 1,6-bisphosphate = D-glyceraldehyde 3-phosphate + dihydroxyacetone phosphate</text>
        <dbReference type="Rhea" id="RHEA:14729"/>
        <dbReference type="ChEBI" id="CHEBI:32966"/>
        <dbReference type="ChEBI" id="CHEBI:57642"/>
        <dbReference type="ChEBI" id="CHEBI:59776"/>
        <dbReference type="EC" id="4.1.2.13"/>
    </reaction>
</comment>
<comment type="pathway">
    <text evidence="2">Carbohydrate degradation; glycolysis; D-glyceraldehyde 3-phosphate and glycerone phosphate from D-glucose: step 4/4.</text>
</comment>
<comment type="similarity">
    <text evidence="3">Belongs to the class I fructose-bisphosphate aldolase family.</text>
</comment>
<protein>
    <recommendedName>
        <fullName evidence="8">Probable fructose-bisphosphate aldolase class 1</fullName>
        <ecNumber evidence="4">4.1.2.13</ecNumber>
    </recommendedName>
    <alternativeName>
        <fullName evidence="7">Fructose-bisphosphate aldolase class I</fullName>
    </alternativeName>
</protein>
<dbReference type="FunFam" id="3.20.20.70:FF:000140">
    <property type="entry name" value="Fructose-bisphosphate aldolase"/>
    <property type="match status" value="1"/>
</dbReference>
<dbReference type="InterPro" id="IPR013785">
    <property type="entry name" value="Aldolase_TIM"/>
</dbReference>
<keyword evidence="5" id="KW-0324">Glycolysis</keyword>
<accession>A0A7C9P8R4</accession>
<evidence type="ECO:0000256" key="2">
    <source>
        <dbReference type="ARBA" id="ARBA00004714"/>
    </source>
</evidence>
<evidence type="ECO:0000256" key="4">
    <source>
        <dbReference type="ARBA" id="ARBA00013068"/>
    </source>
</evidence>
<name>A0A7C9P8R4_9PROT</name>
<dbReference type="CDD" id="cd00948">
    <property type="entry name" value="FBP_aldolase_I_a"/>
    <property type="match status" value="1"/>
</dbReference>
<reference evidence="9 10" key="1">
    <citation type="submission" date="2019-09" db="EMBL/GenBank/DDBJ databases">
        <title>H2 Metabolism Revealed by Metagenomic Analysis in Subglacial Sediment of East Antarctica.</title>
        <authorList>
            <person name="Yang Z."/>
            <person name="Zhang Y."/>
            <person name="Lv Y."/>
            <person name="Yan W."/>
            <person name="Xiao X."/>
            <person name="Sun B."/>
            <person name="Ma H."/>
        </authorList>
    </citation>
    <scope>NUCLEOTIDE SEQUENCE [LARGE SCALE GENOMIC DNA]</scope>
    <source>
        <strain evidence="9">Bin2_2</strain>
    </source>
</reference>